<dbReference type="PROSITE" id="PS50002">
    <property type="entry name" value="SH3"/>
    <property type="match status" value="1"/>
</dbReference>
<gene>
    <name evidence="7" type="ORF">LY90DRAFT_515826</name>
</gene>
<dbReference type="Gene3D" id="2.30.30.40">
    <property type="entry name" value="SH3 Domains"/>
    <property type="match status" value="1"/>
</dbReference>
<feature type="compositionally biased region" description="Low complexity" evidence="4">
    <location>
        <begin position="229"/>
        <end position="238"/>
    </location>
</feature>
<accession>A0A1Y2AHE2</accession>
<name>A0A1Y2AHE2_9FUNG</name>
<dbReference type="PANTHER" id="PTHR46218">
    <property type="entry name" value="LASP"/>
    <property type="match status" value="1"/>
</dbReference>
<dbReference type="OrthoDB" id="5595608at2759"/>
<sequence>MTDCVYFQTIIKELNPADTNFGDCCGWSMVECDDKNNIVKLDFSGYQGIQNKIAFPPTVQYLTNIKEFSISGQKNINEIYSFPSNNLEKVDLSNSGLSSSIFPTWIIDAPNIKELDISNTEITGFPQRNIKSDLQSCNFSNTPICSSYQSSPFANYIPDNCKSTCSGGYNGSSSNSNSGKKPNSGGSKSSSKVWPFILIGIVVLAILGALGFLYMKKSKKKDKLDTIDSPKPISPSSKNYRNKEKSIANDNNDGDDDNGNSIEITINENTSSLPNTSEIVRPLATTSTTTAAAVTIPPAAIVKHNNNSKKIDEVDRNNYISAYGGSNGNQNAFKNNYINGVPVKNIYSEHNSKEKKEMMQDQPALLRRKSSKKSSTKDTPSSSIEESEQLNEELFIANWDYVPTLSDELALVAGDIIEIKKKFDDGWSTGYNRRTKQTGIVPLCYLKEYDNED</sequence>
<dbReference type="SUPFAM" id="SSF52058">
    <property type="entry name" value="L domain-like"/>
    <property type="match status" value="1"/>
</dbReference>
<reference evidence="7 8" key="1">
    <citation type="submission" date="2016-08" db="EMBL/GenBank/DDBJ databases">
        <title>A Parts List for Fungal Cellulosomes Revealed by Comparative Genomics.</title>
        <authorList>
            <consortium name="DOE Joint Genome Institute"/>
            <person name="Haitjema C.H."/>
            <person name="Gilmore S.P."/>
            <person name="Henske J.K."/>
            <person name="Solomon K.V."/>
            <person name="De Groot R."/>
            <person name="Kuo A."/>
            <person name="Mondo S.J."/>
            <person name="Salamov A.A."/>
            <person name="Labutti K."/>
            <person name="Zhao Z."/>
            <person name="Chiniquy J."/>
            <person name="Barry K."/>
            <person name="Brewer H.M."/>
            <person name="Purvine S.O."/>
            <person name="Wright A.T."/>
            <person name="Boxma B."/>
            <person name="Van Alen T."/>
            <person name="Hackstein J.H."/>
            <person name="Baker S.E."/>
            <person name="Grigoriev I.V."/>
            <person name="O'Malley M.A."/>
        </authorList>
    </citation>
    <scope>NUCLEOTIDE SEQUENCE [LARGE SCALE GENOMIC DNA]</scope>
    <source>
        <strain evidence="7 8">G1</strain>
    </source>
</reference>
<dbReference type="PANTHER" id="PTHR46218:SF4">
    <property type="entry name" value="LIM AND SH3 DOMAIN PROTEIN LASP"/>
    <property type="match status" value="1"/>
</dbReference>
<proteinExistence type="predicted"/>
<keyword evidence="5" id="KW-0472">Membrane</keyword>
<protein>
    <recommendedName>
        <fullName evidence="6">SH3 domain-containing protein</fullName>
    </recommendedName>
</protein>
<keyword evidence="1 3" id="KW-0728">SH3 domain</keyword>
<feature type="region of interest" description="Disordered" evidence="4">
    <location>
        <begin position="224"/>
        <end position="261"/>
    </location>
</feature>
<dbReference type="SMART" id="SM00326">
    <property type="entry name" value="SH3"/>
    <property type="match status" value="1"/>
</dbReference>
<comment type="caution">
    <text evidence="7">The sequence shown here is derived from an EMBL/GenBank/DDBJ whole genome shotgun (WGS) entry which is preliminary data.</text>
</comment>
<evidence type="ECO:0000313" key="7">
    <source>
        <dbReference type="EMBL" id="ORY21936.1"/>
    </source>
</evidence>
<dbReference type="InterPro" id="IPR051759">
    <property type="entry name" value="LIM-SH3_domain_protein"/>
</dbReference>
<dbReference type="InterPro" id="IPR001452">
    <property type="entry name" value="SH3_domain"/>
</dbReference>
<evidence type="ECO:0000256" key="4">
    <source>
        <dbReference type="SAM" id="MobiDB-lite"/>
    </source>
</evidence>
<keyword evidence="5" id="KW-0812">Transmembrane</keyword>
<feature type="transmembrane region" description="Helical" evidence="5">
    <location>
        <begin position="193"/>
        <end position="214"/>
    </location>
</feature>
<feature type="domain" description="SH3" evidence="6">
    <location>
        <begin position="390"/>
        <end position="451"/>
    </location>
</feature>
<keyword evidence="2" id="KW-0677">Repeat</keyword>
<keyword evidence="5" id="KW-1133">Transmembrane helix</keyword>
<dbReference type="EMBL" id="MCOG01000256">
    <property type="protein sequence ID" value="ORY21936.1"/>
    <property type="molecule type" value="Genomic_DNA"/>
</dbReference>
<dbReference type="Proteomes" id="UP000193920">
    <property type="component" value="Unassembled WGS sequence"/>
</dbReference>
<evidence type="ECO:0000256" key="5">
    <source>
        <dbReference type="SAM" id="Phobius"/>
    </source>
</evidence>
<evidence type="ECO:0000256" key="2">
    <source>
        <dbReference type="ARBA" id="ARBA00022737"/>
    </source>
</evidence>
<evidence type="ECO:0000256" key="3">
    <source>
        <dbReference type="PROSITE-ProRule" id="PRU00192"/>
    </source>
</evidence>
<evidence type="ECO:0000259" key="6">
    <source>
        <dbReference type="PROSITE" id="PS50002"/>
    </source>
</evidence>
<dbReference type="SUPFAM" id="SSF50044">
    <property type="entry name" value="SH3-domain"/>
    <property type="match status" value="1"/>
</dbReference>
<dbReference type="InterPro" id="IPR032675">
    <property type="entry name" value="LRR_dom_sf"/>
</dbReference>
<evidence type="ECO:0000313" key="8">
    <source>
        <dbReference type="Proteomes" id="UP000193920"/>
    </source>
</evidence>
<dbReference type="CDD" id="cd00174">
    <property type="entry name" value="SH3"/>
    <property type="match status" value="1"/>
</dbReference>
<dbReference type="InterPro" id="IPR036028">
    <property type="entry name" value="SH3-like_dom_sf"/>
</dbReference>
<feature type="compositionally biased region" description="Low complexity" evidence="4">
    <location>
        <begin position="171"/>
        <end position="190"/>
    </location>
</feature>
<feature type="region of interest" description="Disordered" evidence="4">
    <location>
        <begin position="169"/>
        <end position="190"/>
    </location>
</feature>
<organism evidence="7 8">
    <name type="scientific">Neocallimastix californiae</name>
    <dbReference type="NCBI Taxonomy" id="1754190"/>
    <lineage>
        <taxon>Eukaryota</taxon>
        <taxon>Fungi</taxon>
        <taxon>Fungi incertae sedis</taxon>
        <taxon>Chytridiomycota</taxon>
        <taxon>Chytridiomycota incertae sedis</taxon>
        <taxon>Neocallimastigomycetes</taxon>
        <taxon>Neocallimastigales</taxon>
        <taxon>Neocallimastigaceae</taxon>
        <taxon>Neocallimastix</taxon>
    </lineage>
</organism>
<dbReference type="AlphaFoldDB" id="A0A1Y2AHE2"/>
<dbReference type="Gene3D" id="3.80.10.10">
    <property type="entry name" value="Ribonuclease Inhibitor"/>
    <property type="match status" value="1"/>
</dbReference>
<keyword evidence="8" id="KW-1185">Reference proteome</keyword>
<dbReference type="STRING" id="1754190.A0A1Y2AHE2"/>
<feature type="region of interest" description="Disordered" evidence="4">
    <location>
        <begin position="352"/>
        <end position="387"/>
    </location>
</feature>
<dbReference type="Pfam" id="PF00018">
    <property type="entry name" value="SH3_1"/>
    <property type="match status" value="1"/>
</dbReference>
<evidence type="ECO:0000256" key="1">
    <source>
        <dbReference type="ARBA" id="ARBA00022443"/>
    </source>
</evidence>